<keyword evidence="1" id="KW-0472">Membrane</keyword>
<feature type="transmembrane region" description="Helical" evidence="1">
    <location>
        <begin position="28"/>
        <end position="47"/>
    </location>
</feature>
<gene>
    <name evidence="3" type="ORF">OVN521_LOCUS9572</name>
    <name evidence="2" type="ORF">UXM345_LOCUS7480</name>
</gene>
<protein>
    <submittedName>
        <fullName evidence="2">Uncharacterized protein</fullName>
    </submittedName>
</protein>
<dbReference type="EMBL" id="CAJOBG010001171">
    <property type="protein sequence ID" value="CAF3902203.1"/>
    <property type="molecule type" value="Genomic_DNA"/>
</dbReference>
<evidence type="ECO:0000313" key="5">
    <source>
        <dbReference type="Proteomes" id="UP000663866"/>
    </source>
</evidence>
<evidence type="ECO:0000313" key="4">
    <source>
        <dbReference type="Proteomes" id="UP000663842"/>
    </source>
</evidence>
<name>A0A819E4Q1_9BILA</name>
<dbReference type="EMBL" id="CAJOBF010000622">
    <property type="protein sequence ID" value="CAF3845131.1"/>
    <property type="molecule type" value="Genomic_DNA"/>
</dbReference>
<organism evidence="2 4">
    <name type="scientific">Rotaria magnacalcarata</name>
    <dbReference type="NCBI Taxonomy" id="392030"/>
    <lineage>
        <taxon>Eukaryota</taxon>
        <taxon>Metazoa</taxon>
        <taxon>Spiralia</taxon>
        <taxon>Gnathifera</taxon>
        <taxon>Rotifera</taxon>
        <taxon>Eurotatoria</taxon>
        <taxon>Bdelloidea</taxon>
        <taxon>Philodinida</taxon>
        <taxon>Philodinidae</taxon>
        <taxon>Rotaria</taxon>
    </lineage>
</organism>
<keyword evidence="1" id="KW-1133">Transmembrane helix</keyword>
<evidence type="ECO:0000313" key="2">
    <source>
        <dbReference type="EMBL" id="CAF3845131.1"/>
    </source>
</evidence>
<sequence length="94" mass="10843">MEQFSVNNTLPIPLHIKSKSSFTLHYAIWPYIFLISVIILVWIITYLSTIYSRQRQTNNEQHRGSLLPIMQDSPLTSGIRGGYRISTKIALHNV</sequence>
<evidence type="ECO:0000256" key="1">
    <source>
        <dbReference type="SAM" id="Phobius"/>
    </source>
</evidence>
<dbReference type="Proteomes" id="UP000663866">
    <property type="component" value="Unassembled WGS sequence"/>
</dbReference>
<evidence type="ECO:0000313" key="3">
    <source>
        <dbReference type="EMBL" id="CAF3902203.1"/>
    </source>
</evidence>
<dbReference type="AlphaFoldDB" id="A0A819E4Q1"/>
<keyword evidence="1" id="KW-0812">Transmembrane</keyword>
<dbReference type="Proteomes" id="UP000663842">
    <property type="component" value="Unassembled WGS sequence"/>
</dbReference>
<proteinExistence type="predicted"/>
<reference evidence="2" key="1">
    <citation type="submission" date="2021-02" db="EMBL/GenBank/DDBJ databases">
        <authorList>
            <person name="Nowell W R."/>
        </authorList>
    </citation>
    <scope>NUCLEOTIDE SEQUENCE</scope>
</reference>
<accession>A0A819E4Q1</accession>
<keyword evidence="5" id="KW-1185">Reference proteome</keyword>
<comment type="caution">
    <text evidence="2">The sequence shown here is derived from an EMBL/GenBank/DDBJ whole genome shotgun (WGS) entry which is preliminary data.</text>
</comment>